<dbReference type="PANTHER" id="PTHR21523">
    <property type="match status" value="1"/>
</dbReference>
<proteinExistence type="predicted"/>
<evidence type="ECO:0000313" key="3">
    <source>
        <dbReference type="Proteomes" id="UP000270296"/>
    </source>
</evidence>
<dbReference type="InterPro" id="IPR006954">
    <property type="entry name" value="Mlt-10-like"/>
</dbReference>
<evidence type="ECO:0000256" key="1">
    <source>
        <dbReference type="SAM" id="Phobius"/>
    </source>
</evidence>
<accession>A0A183JAE2</accession>
<sequence length="367" mass="40641">PERGNFSSILSPNVLSLYNDRSSNEILPLSKLLGTEPSSEQAAWLRLILEMSGTTDKLMTLGEDQLTSFKDNSTMHLLLQLKAVAKPLSDVFTNGTSSKAVLKRVFRRLDRLYDSRQRKKLKEHGYAFLNRRQIELLYGPSNVLNITERPKFYNTFLLANEEEKEKLLMNEARLILGDSLTRKRRAVLTPAVLAPTILNPAAASVPDILGPLVLSPFILSPSIFGPLVLSPLVLSPIILSPHVLGGLYITPLVLSPVILSPLVLFPLIISPLTVCPIILSPYVLTPLVLSPLTVSPAILNPLVLSPLILTPVYKGGLIVSPRVLTPAIRSPLNRVIIVSSPAVLSRRRKKRWASRNLLHMYLFNLRT</sequence>
<feature type="transmembrane region" description="Helical" evidence="1">
    <location>
        <begin position="262"/>
        <end position="283"/>
    </location>
</feature>
<dbReference type="OrthoDB" id="5917548at2759"/>
<keyword evidence="3" id="KW-1185">Reference proteome</keyword>
<name>A0A183JAE2_9BILA</name>
<dbReference type="WBParaSite" id="SBAD_0001325301-mRNA-1">
    <property type="protein sequence ID" value="SBAD_0001325301-mRNA-1"/>
    <property type="gene ID" value="SBAD_0001325301"/>
</dbReference>
<dbReference type="PANTHER" id="PTHR21523:SF37">
    <property type="entry name" value="MLT-TEN (MLT-10) RELATED"/>
    <property type="match status" value="1"/>
</dbReference>
<dbReference type="Proteomes" id="UP000270296">
    <property type="component" value="Unassembled WGS sequence"/>
</dbReference>
<feature type="transmembrane region" description="Helical" evidence="1">
    <location>
        <begin position="303"/>
        <end position="324"/>
    </location>
</feature>
<dbReference type="Pfam" id="PF04870">
    <property type="entry name" value="Moulting_cycle"/>
    <property type="match status" value="1"/>
</dbReference>
<gene>
    <name evidence="2" type="ORF">SBAD_LOCUS12840</name>
</gene>
<keyword evidence="1" id="KW-0812">Transmembrane</keyword>
<evidence type="ECO:0000313" key="2">
    <source>
        <dbReference type="EMBL" id="VDP52207.1"/>
    </source>
</evidence>
<keyword evidence="1" id="KW-1133">Transmembrane helix</keyword>
<dbReference type="AlphaFoldDB" id="A0A183JAE2"/>
<reference evidence="2 3" key="2">
    <citation type="submission" date="2018-11" db="EMBL/GenBank/DDBJ databases">
        <authorList>
            <consortium name="Pathogen Informatics"/>
        </authorList>
    </citation>
    <scope>NUCLEOTIDE SEQUENCE [LARGE SCALE GENOMIC DNA]</scope>
</reference>
<reference evidence="4" key="1">
    <citation type="submission" date="2016-06" db="UniProtKB">
        <authorList>
            <consortium name="WormBaseParasite"/>
        </authorList>
    </citation>
    <scope>IDENTIFICATION</scope>
</reference>
<protein>
    <submittedName>
        <fullName evidence="4">ETS domain-containing protein</fullName>
    </submittedName>
</protein>
<keyword evidence="1" id="KW-0472">Membrane</keyword>
<feature type="transmembrane region" description="Helical" evidence="1">
    <location>
        <begin position="223"/>
        <end position="250"/>
    </location>
</feature>
<dbReference type="EMBL" id="UZAM01019040">
    <property type="protein sequence ID" value="VDP52207.1"/>
    <property type="molecule type" value="Genomic_DNA"/>
</dbReference>
<organism evidence="4">
    <name type="scientific">Soboliphyme baturini</name>
    <dbReference type="NCBI Taxonomy" id="241478"/>
    <lineage>
        <taxon>Eukaryota</taxon>
        <taxon>Metazoa</taxon>
        <taxon>Ecdysozoa</taxon>
        <taxon>Nematoda</taxon>
        <taxon>Enoplea</taxon>
        <taxon>Dorylaimia</taxon>
        <taxon>Dioctophymatida</taxon>
        <taxon>Dioctophymatoidea</taxon>
        <taxon>Soboliphymatidae</taxon>
        <taxon>Soboliphyme</taxon>
    </lineage>
</organism>
<evidence type="ECO:0000313" key="4">
    <source>
        <dbReference type="WBParaSite" id="SBAD_0001325301-mRNA-1"/>
    </source>
</evidence>